<proteinExistence type="predicted"/>
<feature type="compositionally biased region" description="Basic residues" evidence="1">
    <location>
        <begin position="1672"/>
        <end position="1687"/>
    </location>
</feature>
<feature type="region of interest" description="Disordered" evidence="1">
    <location>
        <begin position="407"/>
        <end position="471"/>
    </location>
</feature>
<feature type="compositionally biased region" description="Basic and acidic residues" evidence="1">
    <location>
        <begin position="1962"/>
        <end position="1986"/>
    </location>
</feature>
<feature type="compositionally biased region" description="Low complexity" evidence="1">
    <location>
        <begin position="375"/>
        <end position="394"/>
    </location>
</feature>
<feature type="region of interest" description="Disordered" evidence="1">
    <location>
        <begin position="2103"/>
        <end position="2166"/>
    </location>
</feature>
<feature type="compositionally biased region" description="Basic and acidic residues" evidence="1">
    <location>
        <begin position="1662"/>
        <end position="1671"/>
    </location>
</feature>
<feature type="compositionally biased region" description="Polar residues" evidence="1">
    <location>
        <begin position="444"/>
        <end position="465"/>
    </location>
</feature>
<protein>
    <submittedName>
        <fullName evidence="3">Uncharacterized protein</fullName>
    </submittedName>
</protein>
<feature type="compositionally biased region" description="Basic and acidic residues" evidence="1">
    <location>
        <begin position="522"/>
        <end position="543"/>
    </location>
</feature>
<feature type="region of interest" description="Disordered" evidence="1">
    <location>
        <begin position="1601"/>
        <end position="2039"/>
    </location>
</feature>
<evidence type="ECO:0000256" key="1">
    <source>
        <dbReference type="SAM" id="MobiDB-lite"/>
    </source>
</evidence>
<feature type="compositionally biased region" description="Basic residues" evidence="1">
    <location>
        <begin position="1840"/>
        <end position="1853"/>
    </location>
</feature>
<evidence type="ECO:0000256" key="2">
    <source>
        <dbReference type="SAM" id="SignalP"/>
    </source>
</evidence>
<keyword evidence="4" id="KW-1185">Reference proteome</keyword>
<reference evidence="3 4" key="1">
    <citation type="submission" date="2024-10" db="EMBL/GenBank/DDBJ databases">
        <authorList>
            <person name="Kim D."/>
        </authorList>
    </citation>
    <scope>NUCLEOTIDE SEQUENCE [LARGE SCALE GENOMIC DNA]</scope>
    <source>
        <strain evidence="3">Taebaek</strain>
    </source>
</reference>
<name>A0ABD2HNB9_HETSC</name>
<feature type="compositionally biased region" description="Basic and acidic residues" evidence="1">
    <location>
        <begin position="1713"/>
        <end position="1724"/>
    </location>
</feature>
<feature type="compositionally biased region" description="Low complexity" evidence="1">
    <location>
        <begin position="1944"/>
        <end position="1957"/>
    </location>
</feature>
<feature type="region of interest" description="Disordered" evidence="1">
    <location>
        <begin position="1376"/>
        <end position="1411"/>
    </location>
</feature>
<feature type="region of interest" description="Disordered" evidence="1">
    <location>
        <begin position="1560"/>
        <end position="1580"/>
    </location>
</feature>
<dbReference type="Proteomes" id="UP001620645">
    <property type="component" value="Unassembled WGS sequence"/>
</dbReference>
<evidence type="ECO:0000313" key="4">
    <source>
        <dbReference type="Proteomes" id="UP001620645"/>
    </source>
</evidence>
<feature type="compositionally biased region" description="Basic and acidic residues" evidence="1">
    <location>
        <begin position="428"/>
        <end position="442"/>
    </location>
</feature>
<feature type="compositionally biased region" description="Low complexity" evidence="1">
    <location>
        <begin position="2139"/>
        <end position="2165"/>
    </location>
</feature>
<feature type="compositionally biased region" description="Basic and acidic residues" evidence="1">
    <location>
        <begin position="753"/>
        <end position="769"/>
    </location>
</feature>
<feature type="compositionally biased region" description="Basic and acidic residues" evidence="1">
    <location>
        <begin position="2007"/>
        <end position="2026"/>
    </location>
</feature>
<feature type="region of interest" description="Disordered" evidence="1">
    <location>
        <begin position="353"/>
        <end position="395"/>
    </location>
</feature>
<feature type="compositionally biased region" description="Basic and acidic residues" evidence="1">
    <location>
        <begin position="1383"/>
        <end position="1395"/>
    </location>
</feature>
<feature type="compositionally biased region" description="Basic and acidic residues" evidence="1">
    <location>
        <begin position="877"/>
        <end position="886"/>
    </location>
</feature>
<feature type="compositionally biased region" description="Polar residues" evidence="1">
    <location>
        <begin position="1640"/>
        <end position="1656"/>
    </location>
</feature>
<gene>
    <name evidence="3" type="ORF">niasHS_016486</name>
</gene>
<accession>A0ABD2HNB9</accession>
<feature type="region of interest" description="Disordered" evidence="1">
    <location>
        <begin position="504"/>
        <end position="945"/>
    </location>
</feature>
<feature type="compositionally biased region" description="Acidic residues" evidence="1">
    <location>
        <begin position="656"/>
        <end position="674"/>
    </location>
</feature>
<feature type="signal peptide" evidence="2">
    <location>
        <begin position="1"/>
        <end position="19"/>
    </location>
</feature>
<feature type="compositionally biased region" description="Basic and acidic residues" evidence="1">
    <location>
        <begin position="1898"/>
        <end position="1914"/>
    </location>
</feature>
<dbReference type="EMBL" id="JBICCN010000457">
    <property type="protein sequence ID" value="KAL3067897.1"/>
    <property type="molecule type" value="Genomic_DNA"/>
</dbReference>
<feature type="chain" id="PRO_5044871814" evidence="2">
    <location>
        <begin position="20"/>
        <end position="2267"/>
    </location>
</feature>
<feature type="compositionally biased region" description="Basic and acidic residues" evidence="1">
    <location>
        <begin position="1602"/>
        <end position="1639"/>
    </location>
</feature>
<feature type="compositionally biased region" description="Low complexity" evidence="1">
    <location>
        <begin position="2103"/>
        <end position="2123"/>
    </location>
</feature>
<feature type="compositionally biased region" description="Basic and acidic residues" evidence="1">
    <location>
        <begin position="597"/>
        <end position="607"/>
    </location>
</feature>
<sequence length="2267" mass="257547">MYHTVILLIICCQLPTVIPLASVLVSSPFDNFRIECPQSSGAQRLSIRMVESQGQKRQDTVFVLSCQHIVELYPWLDLPQEIADQEREDCRYTKQFDILLEQKFDLTCKEHEYLAGIARLADTRIQLECCRMRTRTEANCVQLEYDKPLNSGARTEIEYQAKLINTISIEGQMIRVRFCDLSPRPIDDIMDEMAKTTTRLTTTAQTTTFGWWLTKNDEEIPGHPILNHPKLRKKYQWPNDDQLNTIGPVAHVPIPIQTANPTLAPPLHPTLQTGHTSVEEYDEELIVPAEILHVDEIGPAHRTFVPRPIAQQQQQQQQQHGGVPQQVVSLQPLPLTPLQWQFGHNATITQFDDDKHQQSEEGTGGDPFHRGNGGQQHQAVHGKQQQQQQPQVLQNRDENQKFWVQSGQQNPRNVGPGQQAKQQIGSDQNHENEAVQRTEKQKPRNTGVQQASQQLGNDQIHQTVPKTEKRNATKVEADYQATHPNQDVPSTEKQNTRNIVADHQASQQIGSDRIHQAVPITEKQKPESVGRYQQEIHGKDHNHQNQAVQRAEKHDDQQNGNELIHRGQPVPTTQPQTKNSTVKILKEQRMQKQGQTEQHENMDDPFHHGQPVTAAQEQKNTNGHERQQEKTEMHKSLTNNDKNGKNSNEKVKDDQSNDDNASEEEEDDESDDQSDQEKASSNHTDQRSDQKLDKKELNGNDQKVHQEEQRSTANEQKIEEKTQRTDQQDMKERKSDQRDQVDEKRGTNNQTTDLHKEGTDHKSDQREQSYEQITDQPNRETDQNMEERKNDLQEKIEKNRSANNQTKDPHKEATDQKSDQREQYDEQRSANNQITDQPKREIDQNMQEQKSDLLEKVEVEGPVNKETTDQKNNGPDQKSDQKKSDEINQQPKQRNDQKNNQEDHQTEEQRAANEKVLEERNNENDQKIDQNANEKHEHADDHAEGQGPIAAEQLQKITTAPQIQYVQPQQHQRQELQHVVTVKPFATTGYSSQPVQIVHEQNWDKKQPRGRNDLSFHVIKGFSTRGSKLTMPHSTLLIRRKGLREMTVTLLPPKVGEPIGPQINADRERQMAEIAIQERVDLIRKIEKGIQVDTNTEAPLPQWVLPLMSGKMVTLNETENNSEMQQNFTDFAAKNQTEAQKTAENEQQPQHVQAVIDDEHRMQQVQAVTEQATKKQQKSETIVDKKGEQKIENQQHNETEQHNNQPLKIQAVQQQQSVDEHAATIVEGRQENGGDIISNDPMHQILFGEPVTENPVVVAKPKIKGITRQKPAPNFHVVHSLLWPTQVIEEEEIGEKLDSGGGQQQQQQIGAVQQRQGNANQNAIQMGQFIQEIQQNNGTKIGENMTDEGRHENQTKGQENGAVLVEQQQENAIEQSAKLQKTKNVDEQKKRDDQFGRQNRTVQEAPDDQTDQLQLVMSMSRVIKKPMRQLNIKPIENGTELQHGPEIKNAFVDAHISNGSIGNVLGRSRHSNAVAHGVKIAQGNDGPTEEKFNVETMMFPITDENEKPLSSIKKSEENFDKNSREFAESMMSAIEKHMAETQNGIDINPERNDQIVMANKNLTEKSGRGREKTDLQKNGNYTADKSAAIFTKLNNITDDVNDERKSMTKAKESTADEAERQDKHRKSENDEKNAIKSDDWNVTESQKSLRQIQIGSSRRLVMLRDDVGEAPKRRKNDKKRKGRKKNKKNDGTQNHQPLTTEDIFGTGAVNLPKTEHSQPVKELSEETILDEELPPAPADLPPFDAFPSPPPSSSKRRNTTIGTQLPQLPDYGKPLIKSSNKNSTSKTTKTFKMTTATTSLPSLADEEEHIEEVNEVPEITTEVPRPTSAPSGGRRVPTSNRKRQKLAKAHQPHQHGEEQHYAPPRRVFPLRRGQVPSLAIGQVGGLLPDEETDASPFDAERAERLWHPNQESRRRVNNVESEPAEQQQQPQTTTSINDEEETTTEQIITTTTTPISINPRQNKAERIESRFDAKSPFEKEIRRKPIVDASFPKQQQQQSSDDEENVSNEKQHDEGEKVPKDRDIMQKDGQPLYLPPFNRPMLMPDGRESDTMPYIGETNDFKFEQKDVEQSLVLMDDGATDVAKSSSFDVEDDKKNEFENLASLTSTESSTMETSSVEMLTTSQNAQGQRVRSNRRRISTFTTPSTTTSLSSFPTSTSPELSSTTNGEEFWMTTRSTVVPPYQRVATTPYDIAKFYRMPNGNSRQRETVLTFCSKRAAIRDSANMVIACAGEDGDVWTPLRCPPGTDCLPAADSTFRICCPVAVGKR</sequence>
<feature type="compositionally biased region" description="Basic and acidic residues" evidence="1">
    <location>
        <begin position="807"/>
        <end position="828"/>
    </location>
</feature>
<feature type="compositionally biased region" description="Basic and acidic residues" evidence="1">
    <location>
        <begin position="622"/>
        <end position="635"/>
    </location>
</feature>
<feature type="compositionally biased region" description="Basic and acidic residues" evidence="1">
    <location>
        <begin position="675"/>
        <end position="746"/>
    </location>
</feature>
<evidence type="ECO:0000313" key="3">
    <source>
        <dbReference type="EMBL" id="KAL3067897.1"/>
    </source>
</evidence>
<feature type="compositionally biased region" description="Basic and acidic residues" evidence="1">
    <location>
        <begin position="642"/>
        <end position="655"/>
    </location>
</feature>
<feature type="compositionally biased region" description="Basic and acidic residues" evidence="1">
    <location>
        <begin position="893"/>
        <end position="944"/>
    </location>
</feature>
<feature type="compositionally biased region" description="Basic and acidic residues" evidence="1">
    <location>
        <begin position="1562"/>
        <end position="1575"/>
    </location>
</feature>
<feature type="compositionally biased region" description="Polar residues" evidence="1">
    <location>
        <begin position="570"/>
        <end position="582"/>
    </location>
</feature>
<feature type="compositionally biased region" description="Basic and acidic residues" evidence="1">
    <location>
        <begin position="777"/>
        <end position="800"/>
    </location>
</feature>
<feature type="compositionally biased region" description="Low complexity" evidence="1">
    <location>
        <begin position="1777"/>
        <end position="1799"/>
    </location>
</feature>
<keyword evidence="2" id="KW-0732">Signal</keyword>
<feature type="compositionally biased region" description="Acidic residues" evidence="1">
    <location>
        <begin position="1804"/>
        <end position="1815"/>
    </location>
</feature>
<organism evidence="3 4">
    <name type="scientific">Heterodera schachtii</name>
    <name type="common">Sugarbeet cyst nematode worm</name>
    <name type="synonym">Tylenchus schachtii</name>
    <dbReference type="NCBI Taxonomy" id="97005"/>
    <lineage>
        <taxon>Eukaryota</taxon>
        <taxon>Metazoa</taxon>
        <taxon>Ecdysozoa</taxon>
        <taxon>Nematoda</taxon>
        <taxon>Chromadorea</taxon>
        <taxon>Rhabditida</taxon>
        <taxon>Tylenchina</taxon>
        <taxon>Tylenchomorpha</taxon>
        <taxon>Tylenchoidea</taxon>
        <taxon>Heteroderidae</taxon>
        <taxon>Heteroderinae</taxon>
        <taxon>Heterodera</taxon>
    </lineage>
</organism>
<comment type="caution">
    <text evidence="3">The sequence shown here is derived from an EMBL/GenBank/DDBJ whole genome shotgun (WGS) entry which is preliminary data.</text>
</comment>
<feature type="compositionally biased region" description="Basic and acidic residues" evidence="1">
    <location>
        <begin position="837"/>
        <end position="859"/>
    </location>
</feature>